<feature type="domain" description="Replication-associated protein ORF2/G2P" evidence="2">
    <location>
        <begin position="109"/>
        <end position="220"/>
    </location>
</feature>
<protein>
    <recommendedName>
        <fullName evidence="2">Replication-associated protein ORF2/G2P domain-containing protein</fullName>
    </recommendedName>
</protein>
<sequence length="300" mass="34033">MTELDYENALASIDFSPVEPSAQHRPDWWDDEGIKNTWNDNYTARKRVFPDGQCEVTVTKERHFVGPARLLKTKAKRGESENREANDDDAGRRAKKNVKHCCKQIGADRMVTLTYRENMVDRETALKHWKAFCRKLGKHKQFHYVAVIEEQERGALHFHVAVAGRQMYALLRSIWQSVLGRGPNGEQMGQVNVRDPHRFGFGVTGAHKIASYIAKYCGKEMQCRALDQKRYFRSKGIVVPEVHSWRLLGCTSMLGAAQAAFRAIEGHCMDGLQTWCNNGLGVVYLATAPGLPDVVHECPF</sequence>
<feature type="compositionally biased region" description="Basic and acidic residues" evidence="1">
    <location>
        <begin position="76"/>
        <end position="92"/>
    </location>
</feature>
<dbReference type="Proteomes" id="UP000279594">
    <property type="component" value="Chromosome"/>
</dbReference>
<feature type="region of interest" description="Disordered" evidence="1">
    <location>
        <begin position="71"/>
        <end position="95"/>
    </location>
</feature>
<dbReference type="Pfam" id="PF23343">
    <property type="entry name" value="REP_ORF2-G2P"/>
    <property type="match status" value="1"/>
</dbReference>
<dbReference type="RefSeq" id="WP_121670372.1">
    <property type="nucleotide sequence ID" value="NZ_CP033019.1"/>
</dbReference>
<evidence type="ECO:0000313" key="3">
    <source>
        <dbReference type="EMBL" id="AYM78165.1"/>
    </source>
</evidence>
<evidence type="ECO:0000259" key="2">
    <source>
        <dbReference type="Pfam" id="PF23343"/>
    </source>
</evidence>
<evidence type="ECO:0000256" key="1">
    <source>
        <dbReference type="SAM" id="MobiDB-lite"/>
    </source>
</evidence>
<proteinExistence type="predicted"/>
<gene>
    <name evidence="3" type="ORF">D9M09_22000</name>
</gene>
<accession>A0A3G2EGP8</accession>
<dbReference type="AlphaFoldDB" id="A0A3G2EGP8"/>
<keyword evidence="4" id="KW-1185">Reference proteome</keyword>
<reference evidence="3 4" key="1">
    <citation type="submission" date="2018-10" db="EMBL/GenBank/DDBJ databases">
        <title>Effects of UV and annual dynamics of microbial communities in freshwater RAS systems.</title>
        <authorList>
            <person name="Bekkelund A.K."/>
            <person name="Hansen B.R."/>
            <person name="Stokken H."/>
            <person name="Eriksen B.F."/>
            <person name="Kashulin N.A."/>
        </authorList>
    </citation>
    <scope>NUCLEOTIDE SEQUENCE [LARGE SCALE GENOMIC DNA]</scope>
    <source>
        <strain evidence="3 4">BHSEK</strain>
    </source>
</reference>
<dbReference type="InterPro" id="IPR056906">
    <property type="entry name" value="ORF2/G2P_dom"/>
</dbReference>
<dbReference type="EMBL" id="CP033019">
    <property type="protein sequence ID" value="AYM78165.1"/>
    <property type="molecule type" value="Genomic_DNA"/>
</dbReference>
<evidence type="ECO:0000313" key="4">
    <source>
        <dbReference type="Proteomes" id="UP000279594"/>
    </source>
</evidence>
<organism evidence="3 4">
    <name type="scientific">Janthinobacterium agaricidamnosum</name>
    <dbReference type="NCBI Taxonomy" id="55508"/>
    <lineage>
        <taxon>Bacteria</taxon>
        <taxon>Pseudomonadati</taxon>
        <taxon>Pseudomonadota</taxon>
        <taxon>Betaproteobacteria</taxon>
        <taxon>Burkholderiales</taxon>
        <taxon>Oxalobacteraceae</taxon>
        <taxon>Janthinobacterium</taxon>
    </lineage>
</organism>
<name>A0A3G2EGP8_9BURK</name>